<evidence type="ECO:0000313" key="17">
    <source>
        <dbReference type="Proteomes" id="UP001549110"/>
    </source>
</evidence>
<evidence type="ECO:0000256" key="6">
    <source>
        <dbReference type="ARBA" id="ARBA00023004"/>
    </source>
</evidence>
<dbReference type="EMBL" id="JBEPLU010000005">
    <property type="protein sequence ID" value="MET3528711.1"/>
    <property type="molecule type" value="Genomic_DNA"/>
</dbReference>
<dbReference type="SUPFAM" id="SSF56935">
    <property type="entry name" value="Porins"/>
    <property type="match status" value="1"/>
</dbReference>
<comment type="caution">
    <text evidence="16">The sequence shown here is derived from an EMBL/GenBank/DDBJ whole genome shotgun (WGS) entry which is preliminary data.</text>
</comment>
<evidence type="ECO:0000256" key="10">
    <source>
        <dbReference type="ARBA" id="ARBA00023237"/>
    </source>
</evidence>
<keyword evidence="3 11" id="KW-1134">Transmembrane beta strand</keyword>
<dbReference type="InterPro" id="IPR039426">
    <property type="entry name" value="TonB-dep_rcpt-like"/>
</dbReference>
<dbReference type="Proteomes" id="UP001549110">
    <property type="component" value="Unassembled WGS sequence"/>
</dbReference>
<dbReference type="PROSITE" id="PS52016">
    <property type="entry name" value="TONB_DEPENDENT_REC_3"/>
    <property type="match status" value="1"/>
</dbReference>
<keyword evidence="5 11" id="KW-0812">Transmembrane</keyword>
<evidence type="ECO:0000256" key="1">
    <source>
        <dbReference type="ARBA" id="ARBA00004571"/>
    </source>
</evidence>
<feature type="domain" description="TonB-dependent receptor plug" evidence="15">
    <location>
        <begin position="52"/>
        <end position="164"/>
    </location>
</feature>
<evidence type="ECO:0000259" key="14">
    <source>
        <dbReference type="Pfam" id="PF00593"/>
    </source>
</evidence>
<keyword evidence="4" id="KW-0410">Iron transport</keyword>
<evidence type="ECO:0000256" key="11">
    <source>
        <dbReference type="PROSITE-ProRule" id="PRU01360"/>
    </source>
</evidence>
<keyword evidence="16" id="KW-0675">Receptor</keyword>
<proteinExistence type="inferred from homology"/>
<evidence type="ECO:0000256" key="12">
    <source>
        <dbReference type="RuleBase" id="RU003357"/>
    </source>
</evidence>
<feature type="domain" description="TonB-dependent receptor-like beta-barrel" evidence="14">
    <location>
        <begin position="257"/>
        <end position="697"/>
    </location>
</feature>
<keyword evidence="13" id="KW-0732">Signal</keyword>
<organism evidence="16 17">
    <name type="scientific">Phenylobacterium koreense</name>
    <dbReference type="NCBI Taxonomy" id="266125"/>
    <lineage>
        <taxon>Bacteria</taxon>
        <taxon>Pseudomonadati</taxon>
        <taxon>Pseudomonadota</taxon>
        <taxon>Alphaproteobacteria</taxon>
        <taxon>Caulobacterales</taxon>
        <taxon>Caulobacteraceae</taxon>
        <taxon>Phenylobacterium</taxon>
    </lineage>
</organism>
<gene>
    <name evidence="16" type="ORF">ABID41_003853</name>
</gene>
<keyword evidence="17" id="KW-1185">Reference proteome</keyword>
<evidence type="ECO:0000256" key="13">
    <source>
        <dbReference type="SAM" id="SignalP"/>
    </source>
</evidence>
<evidence type="ECO:0000256" key="8">
    <source>
        <dbReference type="ARBA" id="ARBA00023077"/>
    </source>
</evidence>
<feature type="signal peptide" evidence="13">
    <location>
        <begin position="1"/>
        <end position="29"/>
    </location>
</feature>
<keyword evidence="7" id="KW-0406">Ion transport</keyword>
<dbReference type="PANTHER" id="PTHR32552">
    <property type="entry name" value="FERRICHROME IRON RECEPTOR-RELATED"/>
    <property type="match status" value="1"/>
</dbReference>
<dbReference type="InterPro" id="IPR006311">
    <property type="entry name" value="TAT_signal"/>
</dbReference>
<name>A0ABV2EQ73_9CAUL</name>
<dbReference type="PANTHER" id="PTHR32552:SF81">
    <property type="entry name" value="TONB-DEPENDENT OUTER MEMBRANE RECEPTOR"/>
    <property type="match status" value="1"/>
</dbReference>
<evidence type="ECO:0000256" key="3">
    <source>
        <dbReference type="ARBA" id="ARBA00022452"/>
    </source>
</evidence>
<keyword evidence="2 11" id="KW-0813">Transport</keyword>
<keyword evidence="8 12" id="KW-0798">TonB box</keyword>
<dbReference type="InterPro" id="IPR000531">
    <property type="entry name" value="Beta-barrel_TonB"/>
</dbReference>
<dbReference type="Gene3D" id="2.40.170.20">
    <property type="entry name" value="TonB-dependent receptor, beta-barrel domain"/>
    <property type="match status" value="1"/>
</dbReference>
<sequence>MPIQIRRRGLRAALLAGAAVAIVAGPACADEAADATALDEVVVTAQKRATNVQDTPIAISAIGDKALEARHVQSIEDLGDGALPSLRVAPFFVRKSALTIGMRGIGALGDANQPARDQAVGVYIDGVYMGRAQGLGSALYDVERIEVLKGPQGTLFGRNTEGGAISIVTKAPTGVFGMNTTVGVGNFGAYTASTHINLPEFHDVAVKIDGLVSKRDGTIKNPSTSGEEDFNSFDKRGTSLTARWRPSDAFSATYAFDNSYDGSTPYYVQLESAGSLPLAPATPLQPDRVKEASIGVPLQLSEGFTFGHRLNLDWRLSDNLQFKSISSYRKLKQTQYDNGALMLSVFAPNGPFARYSLAKVWQDQYSQEFQLIGHTSQLEYVAGAFYYEESVNDNAQTPNTMRWNGDGTGYTTLPLDLRSVPLDRKSNVKTTSYGVFGQGTWTPEILDDALHLTLGGRLTHDAKQGSLDTVNGKLPSYVDPNGNVITGVIPLDESWSHFDPLVVLAYDVTQDVALYGRWSTGYKAGGANSRSLTYRAFDPEVVHMFEVGAKMEFWDRRARLNLAAYSGEIKDAQVDFSVLIPGNNRGTLETTNAATGKTKGFEADFALAPVDGLTLTGSYAYTDVKLSEAFNPFTGANSIIYPLYTPKNAASVAVDYERPFMAATLRAHLDANYADEQITSTTDPTPSDSSFIVNGRLALTDIPLNNGTAMQVALWSRNLTNESYAFLRNYSSALGTFLIYNEPRTYGVEVNVKF</sequence>
<dbReference type="InterPro" id="IPR036942">
    <property type="entry name" value="Beta-barrel_TonB_sf"/>
</dbReference>
<dbReference type="Pfam" id="PF07715">
    <property type="entry name" value="Plug"/>
    <property type="match status" value="1"/>
</dbReference>
<evidence type="ECO:0000256" key="5">
    <source>
        <dbReference type="ARBA" id="ARBA00022692"/>
    </source>
</evidence>
<dbReference type="RefSeq" id="WP_354298570.1">
    <property type="nucleotide sequence ID" value="NZ_JBEPLU010000005.1"/>
</dbReference>
<evidence type="ECO:0000259" key="15">
    <source>
        <dbReference type="Pfam" id="PF07715"/>
    </source>
</evidence>
<evidence type="ECO:0000256" key="9">
    <source>
        <dbReference type="ARBA" id="ARBA00023136"/>
    </source>
</evidence>
<evidence type="ECO:0000256" key="2">
    <source>
        <dbReference type="ARBA" id="ARBA00022448"/>
    </source>
</evidence>
<protein>
    <submittedName>
        <fullName evidence="16">Iron complex outermembrane receptor protein</fullName>
    </submittedName>
</protein>
<keyword evidence="10 11" id="KW-0998">Cell outer membrane</keyword>
<evidence type="ECO:0000256" key="7">
    <source>
        <dbReference type="ARBA" id="ARBA00023065"/>
    </source>
</evidence>
<dbReference type="InterPro" id="IPR012910">
    <property type="entry name" value="Plug_dom"/>
</dbReference>
<evidence type="ECO:0000256" key="4">
    <source>
        <dbReference type="ARBA" id="ARBA00022496"/>
    </source>
</evidence>
<comment type="similarity">
    <text evidence="11 12">Belongs to the TonB-dependent receptor family.</text>
</comment>
<evidence type="ECO:0000313" key="16">
    <source>
        <dbReference type="EMBL" id="MET3528711.1"/>
    </source>
</evidence>
<keyword evidence="6" id="KW-0408">Iron</keyword>
<comment type="subcellular location">
    <subcellularLocation>
        <location evidence="1 11">Cell outer membrane</location>
        <topology evidence="1 11">Multi-pass membrane protein</topology>
    </subcellularLocation>
</comment>
<reference evidence="16 17" key="1">
    <citation type="submission" date="2024-06" db="EMBL/GenBank/DDBJ databases">
        <title>Genomic Encyclopedia of Type Strains, Phase IV (KMG-IV): sequencing the most valuable type-strain genomes for metagenomic binning, comparative biology and taxonomic classification.</title>
        <authorList>
            <person name="Goeker M."/>
        </authorList>
    </citation>
    <scope>NUCLEOTIDE SEQUENCE [LARGE SCALE GENOMIC DNA]</scope>
    <source>
        <strain evidence="16 17">DSM 17809</strain>
    </source>
</reference>
<keyword evidence="9 11" id="KW-0472">Membrane</keyword>
<dbReference type="Pfam" id="PF00593">
    <property type="entry name" value="TonB_dep_Rec_b-barrel"/>
    <property type="match status" value="1"/>
</dbReference>
<accession>A0ABV2EQ73</accession>
<feature type="chain" id="PRO_5046160926" evidence="13">
    <location>
        <begin position="30"/>
        <end position="754"/>
    </location>
</feature>
<dbReference type="PROSITE" id="PS51318">
    <property type="entry name" value="TAT"/>
    <property type="match status" value="1"/>
</dbReference>